<dbReference type="InterPro" id="IPR050248">
    <property type="entry name" value="Polysacc_deacetylase_ArnD"/>
</dbReference>
<dbReference type="SUPFAM" id="SSF88713">
    <property type="entry name" value="Glycoside hydrolase/deacetylase"/>
    <property type="match status" value="1"/>
</dbReference>
<evidence type="ECO:0000313" key="7">
    <source>
        <dbReference type="Proteomes" id="UP000664761"/>
    </source>
</evidence>
<dbReference type="RefSeq" id="WP_207043355.1">
    <property type="nucleotide sequence ID" value="NZ_JAFLNC010000002.1"/>
</dbReference>
<gene>
    <name evidence="6" type="ORF">J0X12_06285</name>
</gene>
<evidence type="ECO:0000256" key="1">
    <source>
        <dbReference type="ARBA" id="ARBA00003236"/>
    </source>
</evidence>
<evidence type="ECO:0000313" key="6">
    <source>
        <dbReference type="EMBL" id="MBO0333210.1"/>
    </source>
</evidence>
<comment type="function">
    <text evidence="1">Is involved in generating a small heat-stable compound (Nod), an acylated oligomer of N-acetylglucosamine, that stimulates mitosis in various plant protoplasts.</text>
</comment>
<proteinExistence type="inferred from homology"/>
<dbReference type="Pfam" id="PF01522">
    <property type="entry name" value="Polysacc_deac_1"/>
    <property type="match status" value="1"/>
</dbReference>
<dbReference type="PANTHER" id="PTHR10587:SF137">
    <property type="entry name" value="4-DEOXY-4-FORMAMIDO-L-ARABINOSE-PHOSPHOUNDECAPRENOL DEFORMYLASE ARND-RELATED"/>
    <property type="match status" value="1"/>
</dbReference>
<protein>
    <recommendedName>
        <fullName evidence="3">Chitooligosaccharide deacetylase</fullName>
    </recommendedName>
    <alternativeName>
        <fullName evidence="4">Nodulation protein B</fullName>
    </alternativeName>
</protein>
<dbReference type="EMBL" id="JAFLNC010000002">
    <property type="protein sequence ID" value="MBO0333210.1"/>
    <property type="molecule type" value="Genomic_DNA"/>
</dbReference>
<dbReference type="InterPro" id="IPR011330">
    <property type="entry name" value="Glyco_hydro/deAcase_b/a-brl"/>
</dbReference>
<dbReference type="PANTHER" id="PTHR10587">
    <property type="entry name" value="GLYCOSYL TRANSFERASE-RELATED"/>
    <property type="match status" value="1"/>
</dbReference>
<feature type="domain" description="NodB homology" evidence="5">
    <location>
        <begin position="50"/>
        <end position="136"/>
    </location>
</feature>
<keyword evidence="7" id="KW-1185">Reference proteome</keyword>
<comment type="similarity">
    <text evidence="2">Belongs to the polysaccharide deacetylase family.</text>
</comment>
<evidence type="ECO:0000256" key="2">
    <source>
        <dbReference type="ARBA" id="ARBA00010973"/>
    </source>
</evidence>
<name>A0ABS3F3X1_9PROT</name>
<evidence type="ECO:0000259" key="5">
    <source>
        <dbReference type="Pfam" id="PF01522"/>
    </source>
</evidence>
<dbReference type="Gene3D" id="3.20.20.370">
    <property type="entry name" value="Glycoside hydrolase/deacetylase"/>
    <property type="match status" value="1"/>
</dbReference>
<comment type="caution">
    <text evidence="6">The sequence shown here is derived from an EMBL/GenBank/DDBJ whole genome shotgun (WGS) entry which is preliminary data.</text>
</comment>
<evidence type="ECO:0000256" key="4">
    <source>
        <dbReference type="ARBA" id="ARBA00032976"/>
    </source>
</evidence>
<evidence type="ECO:0000256" key="3">
    <source>
        <dbReference type="ARBA" id="ARBA00020071"/>
    </source>
</evidence>
<dbReference type="Proteomes" id="UP000664761">
    <property type="component" value="Unassembled WGS sequence"/>
</dbReference>
<sequence>MNQSHGWGPEGARAALNITFDNLGAVAEEEIGLPSMMGEGGVHASIEVLPDLLRILNGVKVTYFIEGWNCGAHPEEIKSICQAGHEVAVHGWRHENWANTAVSTRKDALKKAVDAFTAMGVDVAGFRPPGGKIDLAELKAECQAVGLSYASPLGAIGDDRNDGEFITFPFAWQHVDAYMLNPDLGALRQTFGDPEEPYSLEQWGTLIEELLEKIKQDGTHATLIFHPFMLKQSEKALEIFAKLVKSVRADDDIWTPTCGELAAWMRRSQAA</sequence>
<organism evidence="6 7">
    <name type="scientific">Sneathiella sedimenti</name>
    <dbReference type="NCBI Taxonomy" id="2816034"/>
    <lineage>
        <taxon>Bacteria</taxon>
        <taxon>Pseudomonadati</taxon>
        <taxon>Pseudomonadota</taxon>
        <taxon>Alphaproteobacteria</taxon>
        <taxon>Sneathiellales</taxon>
        <taxon>Sneathiellaceae</taxon>
        <taxon>Sneathiella</taxon>
    </lineage>
</organism>
<reference evidence="6 7" key="1">
    <citation type="submission" date="2021-03" db="EMBL/GenBank/DDBJ databases">
        <title>Sneathiella sp. CAU 1612 isolated from Kang Won-do.</title>
        <authorList>
            <person name="Kim W."/>
        </authorList>
    </citation>
    <scope>NUCLEOTIDE SEQUENCE [LARGE SCALE GENOMIC DNA]</scope>
    <source>
        <strain evidence="6 7">CAU 1612</strain>
    </source>
</reference>
<dbReference type="InterPro" id="IPR002509">
    <property type="entry name" value="NODB_dom"/>
</dbReference>
<accession>A0ABS3F3X1</accession>